<dbReference type="OrthoDB" id="3946340at2759"/>
<dbReference type="AlphaFoldDB" id="A0A6A6NU31"/>
<feature type="region of interest" description="Disordered" evidence="1">
    <location>
        <begin position="153"/>
        <end position="195"/>
    </location>
</feature>
<accession>A0A6A6NU31</accession>
<keyword evidence="3" id="KW-1185">Reference proteome</keyword>
<reference evidence="2" key="1">
    <citation type="journal article" date="2020" name="Stud. Mycol.">
        <title>101 Dothideomycetes genomes: a test case for predicting lifestyles and emergence of pathogens.</title>
        <authorList>
            <person name="Haridas S."/>
            <person name="Albert R."/>
            <person name="Binder M."/>
            <person name="Bloem J."/>
            <person name="Labutti K."/>
            <person name="Salamov A."/>
            <person name="Andreopoulos B."/>
            <person name="Baker S."/>
            <person name="Barry K."/>
            <person name="Bills G."/>
            <person name="Bluhm B."/>
            <person name="Cannon C."/>
            <person name="Castanera R."/>
            <person name="Culley D."/>
            <person name="Daum C."/>
            <person name="Ezra D."/>
            <person name="Gonzalez J."/>
            <person name="Henrissat B."/>
            <person name="Kuo A."/>
            <person name="Liang C."/>
            <person name="Lipzen A."/>
            <person name="Lutzoni F."/>
            <person name="Magnuson J."/>
            <person name="Mondo S."/>
            <person name="Nolan M."/>
            <person name="Ohm R."/>
            <person name="Pangilinan J."/>
            <person name="Park H.-J."/>
            <person name="Ramirez L."/>
            <person name="Alfaro M."/>
            <person name="Sun H."/>
            <person name="Tritt A."/>
            <person name="Yoshinaga Y."/>
            <person name="Zwiers L.-H."/>
            <person name="Turgeon B."/>
            <person name="Goodwin S."/>
            <person name="Spatafora J."/>
            <person name="Crous P."/>
            <person name="Grigoriev I."/>
        </authorList>
    </citation>
    <scope>NUCLEOTIDE SEQUENCE</scope>
    <source>
        <strain evidence="2">ATCC 16933</strain>
    </source>
</reference>
<name>A0A6A6NU31_9PEZI</name>
<protein>
    <submittedName>
        <fullName evidence="2">Uncharacterized protein</fullName>
    </submittedName>
</protein>
<feature type="compositionally biased region" description="Acidic residues" evidence="1">
    <location>
        <begin position="153"/>
        <end position="162"/>
    </location>
</feature>
<dbReference type="Proteomes" id="UP000799766">
    <property type="component" value="Unassembled WGS sequence"/>
</dbReference>
<organism evidence="2 3">
    <name type="scientific">Lineolata rhizophorae</name>
    <dbReference type="NCBI Taxonomy" id="578093"/>
    <lineage>
        <taxon>Eukaryota</taxon>
        <taxon>Fungi</taxon>
        <taxon>Dikarya</taxon>
        <taxon>Ascomycota</taxon>
        <taxon>Pezizomycotina</taxon>
        <taxon>Dothideomycetes</taxon>
        <taxon>Dothideomycetes incertae sedis</taxon>
        <taxon>Lineolatales</taxon>
        <taxon>Lineolataceae</taxon>
        <taxon>Lineolata</taxon>
    </lineage>
</organism>
<evidence type="ECO:0000256" key="1">
    <source>
        <dbReference type="SAM" id="MobiDB-lite"/>
    </source>
</evidence>
<dbReference type="EMBL" id="MU001688">
    <property type="protein sequence ID" value="KAF2455068.1"/>
    <property type="molecule type" value="Genomic_DNA"/>
</dbReference>
<evidence type="ECO:0000313" key="3">
    <source>
        <dbReference type="Proteomes" id="UP000799766"/>
    </source>
</evidence>
<feature type="compositionally biased region" description="Basic residues" evidence="1">
    <location>
        <begin position="168"/>
        <end position="177"/>
    </location>
</feature>
<evidence type="ECO:0000313" key="2">
    <source>
        <dbReference type="EMBL" id="KAF2455068.1"/>
    </source>
</evidence>
<sequence length="303" mass="33560">MPAEAAGIVLGLRSHSQLFDTPPLETYTDGIVELVPFGRHVFRSSVPFGDADLLHWLWLLGNGATDKWYLAPETLAMKEINLLASAGIDTVDKIKPIRIACPARLELPRVVAGPALLCSQFASEDRSWLASRMCTPRVAVFCANDRSYISDEEVTGSEDEEKWSEKRQSKRSSKSAKRPAEPTLPIRARSSQQSTRKHSITYLTVVQTLQENISFPHGFITDNSPGASIFKVVRSGSREVAASTSFYEAGHAGWSTVFACAVREDDVQWLSRVGKDMIERVHSAAELERAETDGCTKKLKVFF</sequence>
<proteinExistence type="predicted"/>
<gene>
    <name evidence="2" type="ORF">BDY21DRAFT_373563</name>
</gene>